<keyword evidence="2" id="KW-1185">Reference proteome</keyword>
<evidence type="ECO:0000313" key="2">
    <source>
        <dbReference type="Proteomes" id="UP000700732"/>
    </source>
</evidence>
<name>A0ABR6WBD1_9BACT</name>
<gene>
    <name evidence="1" type="ORF">FH603_4374</name>
</gene>
<comment type="caution">
    <text evidence="1">The sequence shown here is derived from an EMBL/GenBank/DDBJ whole genome shotgun (WGS) entry which is preliminary data.</text>
</comment>
<dbReference type="Proteomes" id="UP000700732">
    <property type="component" value="Unassembled WGS sequence"/>
</dbReference>
<proteinExistence type="predicted"/>
<evidence type="ECO:0000313" key="1">
    <source>
        <dbReference type="EMBL" id="MBC3793851.1"/>
    </source>
</evidence>
<protein>
    <submittedName>
        <fullName evidence="1">Uncharacterized protein</fullName>
    </submittedName>
</protein>
<dbReference type="EMBL" id="VFIA01000032">
    <property type="protein sequence ID" value="MBC3793851.1"/>
    <property type="molecule type" value="Genomic_DNA"/>
</dbReference>
<sequence>MSFSLKTMPNLIVRFGIFHNRADHLNLSVVLLTQKTLTKTTAIRS</sequence>
<organism evidence="1 2">
    <name type="scientific">Spirosoma utsteinense</name>
    <dbReference type="NCBI Taxonomy" id="2585773"/>
    <lineage>
        <taxon>Bacteria</taxon>
        <taxon>Pseudomonadati</taxon>
        <taxon>Bacteroidota</taxon>
        <taxon>Cytophagia</taxon>
        <taxon>Cytophagales</taxon>
        <taxon>Cytophagaceae</taxon>
        <taxon>Spirosoma</taxon>
    </lineage>
</organism>
<accession>A0ABR6WBD1</accession>
<reference evidence="1 2" key="1">
    <citation type="submission" date="2019-06" db="EMBL/GenBank/DDBJ databases">
        <title>Spirosoma utsteinense sp. nov. isolated from Antarctic ice-free soils.</title>
        <authorList>
            <person name="Tahon G."/>
        </authorList>
    </citation>
    <scope>NUCLEOTIDE SEQUENCE [LARGE SCALE GENOMIC DNA]</scope>
    <source>
        <strain evidence="1 2">LMG 31447</strain>
    </source>
</reference>